<dbReference type="EMBL" id="FNON01000022">
    <property type="protein sequence ID" value="SDZ47262.1"/>
    <property type="molecule type" value="Genomic_DNA"/>
</dbReference>
<sequence length="374" mass="40465">MSDAARLRRKLVRRLREDGALTDPRWTAAFRTVPRHLFLPRFFVTQGETWDAVDAGDHGWLARCYADEVLVTQLDDDSSLWHKARETGPVPGVPTCSSSMPGIMAIMLEALRTSYGDSVLEIGTGTGYNAALLCHLLGSAAVSTIDIDAGLVDEAAAHLTSAGYQPVCAVADGRQGFPSRAPFDRVLCTCAVSSIPPAWLEQTVPGGLIVTTLHRPLGAGLVRIVAGPGATGEGRVLARDGRFMPLRAHRGARPSLLLDAIDGPGVFSSTSLQLRAVTRPSSPFEFFAGLELPGVLPYADFLLHPDGSWARHHGDSVEQGGPRRLWDEVLAAYDAWTDLGEPRRSRFGLTITPTSQDFWLDSPDSPHHWPIHPS</sequence>
<name>A0A1H3TAH5_9PSEU</name>
<evidence type="ECO:0000256" key="7">
    <source>
        <dbReference type="ARBA" id="ARBA00022679"/>
    </source>
</evidence>
<dbReference type="CDD" id="cd02440">
    <property type="entry name" value="AdoMet_MTases"/>
    <property type="match status" value="1"/>
</dbReference>
<evidence type="ECO:0000256" key="2">
    <source>
        <dbReference type="ARBA" id="ARBA00005369"/>
    </source>
</evidence>
<keyword evidence="5" id="KW-0963">Cytoplasm</keyword>
<dbReference type="PANTHER" id="PTHR11579">
    <property type="entry name" value="PROTEIN-L-ISOASPARTATE O-METHYLTRANSFERASE"/>
    <property type="match status" value="1"/>
</dbReference>
<evidence type="ECO:0000256" key="1">
    <source>
        <dbReference type="ARBA" id="ARBA00004496"/>
    </source>
</evidence>
<keyword evidence="8" id="KW-0949">S-adenosyl-L-methionine</keyword>
<comment type="subcellular location">
    <subcellularLocation>
        <location evidence="1">Cytoplasm</location>
    </subcellularLocation>
</comment>
<dbReference type="GO" id="GO:0005737">
    <property type="term" value="C:cytoplasm"/>
    <property type="evidence" value="ECO:0007669"/>
    <property type="project" value="UniProtKB-SubCell"/>
</dbReference>
<evidence type="ECO:0000256" key="11">
    <source>
        <dbReference type="ARBA" id="ARBA00031350"/>
    </source>
</evidence>
<evidence type="ECO:0000256" key="3">
    <source>
        <dbReference type="ARBA" id="ARBA00011890"/>
    </source>
</evidence>
<dbReference type="STRING" id="589385.SAMN05421504_1221"/>
<dbReference type="PANTHER" id="PTHR11579:SF0">
    <property type="entry name" value="PROTEIN-L-ISOASPARTATE(D-ASPARTATE) O-METHYLTRANSFERASE"/>
    <property type="match status" value="1"/>
</dbReference>
<evidence type="ECO:0000256" key="8">
    <source>
        <dbReference type="ARBA" id="ARBA00022691"/>
    </source>
</evidence>
<dbReference type="OrthoDB" id="5143400at2"/>
<keyword evidence="7 12" id="KW-0808">Transferase</keyword>
<evidence type="ECO:0000256" key="9">
    <source>
        <dbReference type="ARBA" id="ARBA00030757"/>
    </source>
</evidence>
<dbReference type="Gene3D" id="3.40.50.150">
    <property type="entry name" value="Vaccinia Virus protein VP39"/>
    <property type="match status" value="1"/>
</dbReference>
<organism evidence="12 13">
    <name type="scientific">Amycolatopsis xylanica</name>
    <dbReference type="NCBI Taxonomy" id="589385"/>
    <lineage>
        <taxon>Bacteria</taxon>
        <taxon>Bacillati</taxon>
        <taxon>Actinomycetota</taxon>
        <taxon>Actinomycetes</taxon>
        <taxon>Pseudonocardiales</taxon>
        <taxon>Pseudonocardiaceae</taxon>
        <taxon>Amycolatopsis</taxon>
    </lineage>
</organism>
<dbReference type="EC" id="2.1.1.77" evidence="3"/>
<dbReference type="InterPro" id="IPR000682">
    <property type="entry name" value="PCMT"/>
</dbReference>
<proteinExistence type="inferred from homology"/>
<accession>A0A1H3TAH5</accession>
<protein>
    <recommendedName>
        <fullName evidence="4">Protein-L-isoaspartate O-methyltransferase</fullName>
        <ecNumber evidence="3">2.1.1.77</ecNumber>
    </recommendedName>
    <alternativeName>
        <fullName evidence="11">L-isoaspartyl protein carboxyl methyltransferase</fullName>
    </alternativeName>
    <alternativeName>
        <fullName evidence="9">Protein L-isoaspartyl methyltransferase</fullName>
    </alternativeName>
    <alternativeName>
        <fullName evidence="10">Protein-beta-aspartate methyltransferase</fullName>
    </alternativeName>
</protein>
<comment type="similarity">
    <text evidence="2">Belongs to the methyltransferase superfamily. L-isoaspartyl/D-aspartyl protein methyltransferase family.</text>
</comment>
<evidence type="ECO:0000313" key="13">
    <source>
        <dbReference type="Proteomes" id="UP000199515"/>
    </source>
</evidence>
<dbReference type="InterPro" id="IPR029063">
    <property type="entry name" value="SAM-dependent_MTases_sf"/>
</dbReference>
<evidence type="ECO:0000256" key="6">
    <source>
        <dbReference type="ARBA" id="ARBA00022603"/>
    </source>
</evidence>
<dbReference type="GO" id="GO:0032259">
    <property type="term" value="P:methylation"/>
    <property type="evidence" value="ECO:0007669"/>
    <property type="project" value="UniProtKB-KW"/>
</dbReference>
<gene>
    <name evidence="12" type="ORF">SAMN05421504_1221</name>
</gene>
<evidence type="ECO:0000256" key="10">
    <source>
        <dbReference type="ARBA" id="ARBA00031323"/>
    </source>
</evidence>
<reference evidence="12 13" key="1">
    <citation type="submission" date="2016-10" db="EMBL/GenBank/DDBJ databases">
        <authorList>
            <person name="de Groot N.N."/>
        </authorList>
    </citation>
    <scope>NUCLEOTIDE SEQUENCE [LARGE SCALE GENOMIC DNA]</scope>
    <source>
        <strain evidence="12 13">CPCC 202699</strain>
    </source>
</reference>
<dbReference type="Pfam" id="PF01135">
    <property type="entry name" value="PCMT"/>
    <property type="match status" value="1"/>
</dbReference>
<keyword evidence="6 12" id="KW-0489">Methyltransferase</keyword>
<dbReference type="AlphaFoldDB" id="A0A1H3TAH5"/>
<keyword evidence="13" id="KW-1185">Reference proteome</keyword>
<dbReference type="Proteomes" id="UP000199515">
    <property type="component" value="Unassembled WGS sequence"/>
</dbReference>
<evidence type="ECO:0000256" key="4">
    <source>
        <dbReference type="ARBA" id="ARBA00013346"/>
    </source>
</evidence>
<dbReference type="SUPFAM" id="SSF53335">
    <property type="entry name" value="S-adenosyl-L-methionine-dependent methyltransferases"/>
    <property type="match status" value="1"/>
</dbReference>
<dbReference type="RefSeq" id="WP_091300472.1">
    <property type="nucleotide sequence ID" value="NZ_FNON01000022.1"/>
</dbReference>
<dbReference type="GO" id="GO:0004719">
    <property type="term" value="F:protein-L-isoaspartate (D-aspartate) O-methyltransferase activity"/>
    <property type="evidence" value="ECO:0007669"/>
    <property type="project" value="UniProtKB-EC"/>
</dbReference>
<evidence type="ECO:0000256" key="5">
    <source>
        <dbReference type="ARBA" id="ARBA00022490"/>
    </source>
</evidence>
<evidence type="ECO:0000313" key="12">
    <source>
        <dbReference type="EMBL" id="SDZ47262.1"/>
    </source>
</evidence>